<dbReference type="InterPro" id="IPR050748">
    <property type="entry name" value="Glycosyltrans_8_dom-fam"/>
</dbReference>
<reference evidence="4 5" key="1">
    <citation type="submission" date="2015-03" db="EMBL/GenBank/DDBJ databases">
        <authorList>
            <person name="Hassan Y.I."/>
            <person name="Lepp D."/>
            <person name="Zhou T."/>
        </authorList>
    </citation>
    <scope>NUCLEOTIDE SEQUENCE [LARGE SCALE GENOMIC DNA]</scope>
    <source>
        <strain evidence="4 5">GH2-10</strain>
    </source>
</reference>
<dbReference type="Gene3D" id="3.90.550.10">
    <property type="entry name" value="Spore Coat Polysaccharide Biosynthesis Protein SpsA, Chain A"/>
    <property type="match status" value="1"/>
</dbReference>
<comment type="caution">
    <text evidence="4">The sequence shown here is derived from an EMBL/GenBank/DDBJ whole genome shotgun (WGS) entry which is preliminary data.</text>
</comment>
<protein>
    <recommendedName>
        <fullName evidence="6">Glycosyl transferase</fullName>
    </recommendedName>
</protein>
<keyword evidence="3" id="KW-0479">Metal-binding</keyword>
<evidence type="ECO:0000313" key="4">
    <source>
        <dbReference type="EMBL" id="KKB77863.1"/>
    </source>
</evidence>
<dbReference type="CDD" id="cd04194">
    <property type="entry name" value="GT8_A4GalT_like"/>
    <property type="match status" value="1"/>
</dbReference>
<organism evidence="4 5">
    <name type="scientific">Devosia soli</name>
    <dbReference type="NCBI Taxonomy" id="361041"/>
    <lineage>
        <taxon>Bacteria</taxon>
        <taxon>Pseudomonadati</taxon>
        <taxon>Pseudomonadota</taxon>
        <taxon>Alphaproteobacteria</taxon>
        <taxon>Hyphomicrobiales</taxon>
        <taxon>Devosiaceae</taxon>
        <taxon>Devosia</taxon>
    </lineage>
</organism>
<dbReference type="SUPFAM" id="SSF53448">
    <property type="entry name" value="Nucleotide-diphospho-sugar transferases"/>
    <property type="match status" value="1"/>
</dbReference>
<evidence type="ECO:0008006" key="6">
    <source>
        <dbReference type="Google" id="ProtNLM"/>
    </source>
</evidence>
<dbReference type="PANTHER" id="PTHR13778:SF47">
    <property type="entry name" value="LIPOPOLYSACCHARIDE 1,3-GALACTOSYLTRANSFERASE"/>
    <property type="match status" value="1"/>
</dbReference>
<dbReference type="PANTHER" id="PTHR13778">
    <property type="entry name" value="GLYCOSYLTRANSFERASE 8 DOMAIN-CONTAINING PROTEIN"/>
    <property type="match status" value="1"/>
</dbReference>
<dbReference type="GO" id="GO:0046872">
    <property type="term" value="F:metal ion binding"/>
    <property type="evidence" value="ECO:0007669"/>
    <property type="project" value="UniProtKB-KW"/>
</dbReference>
<name>A0A0F5L678_9HYPH</name>
<proteinExistence type="predicted"/>
<evidence type="ECO:0000256" key="2">
    <source>
        <dbReference type="ARBA" id="ARBA00022679"/>
    </source>
</evidence>
<evidence type="ECO:0000256" key="3">
    <source>
        <dbReference type="ARBA" id="ARBA00022723"/>
    </source>
</evidence>
<dbReference type="Pfam" id="PF01501">
    <property type="entry name" value="Glyco_transf_8"/>
    <property type="match status" value="1"/>
</dbReference>
<evidence type="ECO:0000256" key="1">
    <source>
        <dbReference type="ARBA" id="ARBA00022676"/>
    </source>
</evidence>
<dbReference type="GO" id="GO:0016757">
    <property type="term" value="F:glycosyltransferase activity"/>
    <property type="evidence" value="ECO:0007669"/>
    <property type="project" value="UniProtKB-KW"/>
</dbReference>
<gene>
    <name evidence="4" type="ORF">VW35_14550</name>
</gene>
<keyword evidence="2" id="KW-0808">Transferase</keyword>
<keyword evidence="5" id="KW-1185">Reference proteome</keyword>
<dbReference type="PATRIC" id="fig|361041.3.peg.2299"/>
<dbReference type="InterPro" id="IPR002495">
    <property type="entry name" value="Glyco_trans_8"/>
</dbReference>
<dbReference type="EMBL" id="LAJG01000024">
    <property type="protein sequence ID" value="KKB77863.1"/>
    <property type="molecule type" value="Genomic_DNA"/>
</dbReference>
<dbReference type="STRING" id="361041.VW35_14550"/>
<sequence length="292" mass="34637">MTDPIHIVLAFDDNFWAPAFTVMRSVCLTTHRRKDLVFHLLHMPVTDEHRHDIEGIVREFGASLRWYPLADSELFDFVVAGLPTGARWPRIVYARLLMADLLPAELTRVLYLDSDMLVRAPIEQLYGMDLGGKPLGAVQDSLQPFIMGRRDMRQNIGIFDTADSYFNSGMMLVDLVQWREINVKAEIAVIAAKGWIERLYYDQDMLNLVFRDRWQKLPWRWNTIDAHLAHEALDPAILHYTRETKPWGLFAGMLRSSAYSRWYRHVMTNELFYRFMRHRWRRWWLKKLRLAR</sequence>
<dbReference type="InterPro" id="IPR029044">
    <property type="entry name" value="Nucleotide-diphossugar_trans"/>
</dbReference>
<dbReference type="RefSeq" id="WP_046143783.1">
    <property type="nucleotide sequence ID" value="NZ_LAJG01000024.1"/>
</dbReference>
<accession>A0A0F5L678</accession>
<evidence type="ECO:0000313" key="5">
    <source>
        <dbReference type="Proteomes" id="UP000033514"/>
    </source>
</evidence>
<dbReference type="Proteomes" id="UP000033514">
    <property type="component" value="Unassembled WGS sequence"/>
</dbReference>
<keyword evidence="1" id="KW-0328">Glycosyltransferase</keyword>
<dbReference type="AlphaFoldDB" id="A0A0F5L678"/>